<feature type="domain" description="HTH araC/xylS-type" evidence="4">
    <location>
        <begin position="186"/>
        <end position="283"/>
    </location>
</feature>
<keyword evidence="3" id="KW-0804">Transcription</keyword>
<evidence type="ECO:0000256" key="3">
    <source>
        <dbReference type="ARBA" id="ARBA00023163"/>
    </source>
</evidence>
<keyword evidence="1" id="KW-0805">Transcription regulation</keyword>
<dbReference type="Pfam" id="PF12833">
    <property type="entry name" value="HTH_18"/>
    <property type="match status" value="1"/>
</dbReference>
<dbReference type="Gene3D" id="1.10.10.60">
    <property type="entry name" value="Homeodomain-like"/>
    <property type="match status" value="2"/>
</dbReference>
<dbReference type="AlphaFoldDB" id="A0A1D3TVL4"/>
<dbReference type="Pfam" id="PF02311">
    <property type="entry name" value="AraC_binding"/>
    <property type="match status" value="1"/>
</dbReference>
<dbReference type="PANTHER" id="PTHR43280">
    <property type="entry name" value="ARAC-FAMILY TRANSCRIPTIONAL REGULATOR"/>
    <property type="match status" value="1"/>
</dbReference>
<keyword evidence="2 5" id="KW-0238">DNA-binding</keyword>
<protein>
    <submittedName>
        <fullName evidence="5">AraC-type DNA-binding protein</fullName>
    </submittedName>
</protein>
<gene>
    <name evidence="5" type="ORF">SAMN05421730_101753</name>
</gene>
<dbReference type="InterPro" id="IPR003313">
    <property type="entry name" value="AraC-bd"/>
</dbReference>
<dbReference type="PANTHER" id="PTHR43280:SF34">
    <property type="entry name" value="ARAC-FAMILY TRANSCRIPTIONAL REGULATOR"/>
    <property type="match status" value="1"/>
</dbReference>
<accession>A0A1D3TVL4</accession>
<dbReference type="EMBL" id="FMKA01000017">
    <property type="protein sequence ID" value="SCP98183.1"/>
    <property type="molecule type" value="Genomic_DNA"/>
</dbReference>
<keyword evidence="6" id="KW-1185">Reference proteome</keyword>
<evidence type="ECO:0000259" key="4">
    <source>
        <dbReference type="PROSITE" id="PS01124"/>
    </source>
</evidence>
<evidence type="ECO:0000313" key="6">
    <source>
        <dbReference type="Proteomes" id="UP000199315"/>
    </source>
</evidence>
<dbReference type="InterPro" id="IPR014710">
    <property type="entry name" value="RmlC-like_jellyroll"/>
</dbReference>
<dbReference type="SUPFAM" id="SSF51215">
    <property type="entry name" value="Regulatory protein AraC"/>
    <property type="match status" value="1"/>
</dbReference>
<sequence length="286" mass="33125">MNEFTSCKAAIAECNEKQRFAIAHLYNEEKTMNMHIHDCYEIYYSISGGKQFLIDNKFYAIQPGSLFFINQYESHYLSQIDQMVHERIVISIHPEFLKKLSSDSTDLGYCFTHRSPEAGHRVDLNDEQQKRFLYFLHKITGTSGYGSDLTEQAAFTELMIMLNTLFYQNCRSEVTISNYQYNHQVGKILEYINQNIDQNVTIERLSREFYLSESYICRIFKAETGTTINKYLTARRISIAKSLLATGNSVSEVYEKCGFNDYSNFLKSFTKAVGISPKKYGKYSAT</sequence>
<organism evidence="5 6">
    <name type="scientific">Anaerobium acetethylicum</name>
    <dbReference type="NCBI Taxonomy" id="1619234"/>
    <lineage>
        <taxon>Bacteria</taxon>
        <taxon>Bacillati</taxon>
        <taxon>Bacillota</taxon>
        <taxon>Clostridia</taxon>
        <taxon>Lachnospirales</taxon>
        <taxon>Lachnospiraceae</taxon>
        <taxon>Anaerobium</taxon>
    </lineage>
</organism>
<dbReference type="PROSITE" id="PS01124">
    <property type="entry name" value="HTH_ARAC_FAMILY_2"/>
    <property type="match status" value="1"/>
</dbReference>
<reference evidence="5 6" key="1">
    <citation type="submission" date="2016-09" db="EMBL/GenBank/DDBJ databases">
        <authorList>
            <person name="Capua I."/>
            <person name="De Benedictis P."/>
            <person name="Joannis T."/>
            <person name="Lombin L.H."/>
            <person name="Cattoli G."/>
        </authorList>
    </citation>
    <scope>NUCLEOTIDE SEQUENCE [LARGE SCALE GENOMIC DNA]</scope>
    <source>
        <strain evidence="5 6">GluBS11</strain>
    </source>
</reference>
<dbReference type="OrthoDB" id="9774814at2"/>
<dbReference type="STRING" id="1619234.SAMN05421730_101753"/>
<dbReference type="GO" id="GO:0043565">
    <property type="term" value="F:sequence-specific DNA binding"/>
    <property type="evidence" value="ECO:0007669"/>
    <property type="project" value="InterPro"/>
</dbReference>
<evidence type="ECO:0000313" key="5">
    <source>
        <dbReference type="EMBL" id="SCP98183.1"/>
    </source>
</evidence>
<dbReference type="InterPro" id="IPR018060">
    <property type="entry name" value="HTH_AraC"/>
</dbReference>
<dbReference type="SMART" id="SM00342">
    <property type="entry name" value="HTH_ARAC"/>
    <property type="match status" value="1"/>
</dbReference>
<dbReference type="InterPro" id="IPR009057">
    <property type="entry name" value="Homeodomain-like_sf"/>
</dbReference>
<proteinExistence type="predicted"/>
<dbReference type="SUPFAM" id="SSF46689">
    <property type="entry name" value="Homeodomain-like"/>
    <property type="match status" value="2"/>
</dbReference>
<dbReference type="Gene3D" id="2.60.120.10">
    <property type="entry name" value="Jelly Rolls"/>
    <property type="match status" value="1"/>
</dbReference>
<evidence type="ECO:0000256" key="2">
    <source>
        <dbReference type="ARBA" id="ARBA00023125"/>
    </source>
</evidence>
<name>A0A1D3TVL4_9FIRM</name>
<dbReference type="GO" id="GO:0003700">
    <property type="term" value="F:DNA-binding transcription factor activity"/>
    <property type="evidence" value="ECO:0007669"/>
    <property type="project" value="InterPro"/>
</dbReference>
<dbReference type="RefSeq" id="WP_091235067.1">
    <property type="nucleotide sequence ID" value="NZ_FMKA01000017.1"/>
</dbReference>
<dbReference type="Proteomes" id="UP000199315">
    <property type="component" value="Unassembled WGS sequence"/>
</dbReference>
<dbReference type="InterPro" id="IPR037923">
    <property type="entry name" value="HTH-like"/>
</dbReference>
<evidence type="ECO:0000256" key="1">
    <source>
        <dbReference type="ARBA" id="ARBA00023015"/>
    </source>
</evidence>